<evidence type="ECO:0000313" key="2">
    <source>
        <dbReference type="Proteomes" id="UP001273505"/>
    </source>
</evidence>
<reference evidence="1 2" key="1">
    <citation type="submission" date="2023-11" db="EMBL/GenBank/DDBJ databases">
        <title>Gilvimarinus fulvus sp. nov., isolated from the surface of Kelp.</title>
        <authorList>
            <person name="Sun Y.Y."/>
            <person name="Gong Y."/>
            <person name="Du Z.J."/>
        </authorList>
    </citation>
    <scope>NUCLEOTIDE SEQUENCE [LARGE SCALE GENOMIC DNA]</scope>
    <source>
        <strain evidence="1 2">SDUM040013</strain>
    </source>
</reference>
<protein>
    <submittedName>
        <fullName evidence="1">Uncharacterized protein</fullName>
    </submittedName>
</protein>
<keyword evidence="2" id="KW-1185">Reference proteome</keyword>
<dbReference type="Proteomes" id="UP001273505">
    <property type="component" value="Unassembled WGS sequence"/>
</dbReference>
<sequence>MRYITDAGDYYLVRVPKLGGGFLKQRTFSKNKYGKSAPNKAKAYRDECLKAPDFWVTNRGPTNACGEELSKPHRKILKDIEKLNARTPLLTFSTVASLSILEHIGDEFSLSDLRDNLKSQSLRPLPLAALKTRKWIRPVGKVHTGGSGPPHTLYTITKSGHAMLAKHRAQLHTITEGKVPRATLRKTINAHKYIRENCSSSGLRLLTILAGTLYGLYGPCETSRFLGLSQPSAHNSYDTALELGFIERKAGSYKVTKEGRNFLKLLACL</sequence>
<proteinExistence type="predicted"/>
<gene>
    <name evidence="1" type="ORF">SCD92_07030</name>
</gene>
<evidence type="ECO:0000313" key="1">
    <source>
        <dbReference type="EMBL" id="MDX6849106.1"/>
    </source>
</evidence>
<dbReference type="RefSeq" id="WP_302722718.1">
    <property type="nucleotide sequence ID" value="NZ_JAULRU010000569.1"/>
</dbReference>
<name>A0ABU4RW50_9GAMM</name>
<comment type="caution">
    <text evidence="1">The sequence shown here is derived from an EMBL/GenBank/DDBJ whole genome shotgun (WGS) entry which is preliminary data.</text>
</comment>
<accession>A0ABU4RW50</accession>
<dbReference type="EMBL" id="JAXAFO010000009">
    <property type="protein sequence ID" value="MDX6849106.1"/>
    <property type="molecule type" value="Genomic_DNA"/>
</dbReference>
<organism evidence="1 2">
    <name type="scientific">Gilvimarinus gilvus</name>
    <dbReference type="NCBI Taxonomy" id="3058038"/>
    <lineage>
        <taxon>Bacteria</taxon>
        <taxon>Pseudomonadati</taxon>
        <taxon>Pseudomonadota</taxon>
        <taxon>Gammaproteobacteria</taxon>
        <taxon>Cellvibrionales</taxon>
        <taxon>Cellvibrionaceae</taxon>
        <taxon>Gilvimarinus</taxon>
    </lineage>
</organism>